<reference evidence="8 9" key="1">
    <citation type="submission" date="2024-12" db="EMBL/GenBank/DDBJ databases">
        <authorList>
            <person name="Lee Y."/>
        </authorList>
    </citation>
    <scope>NUCLEOTIDE SEQUENCE [LARGE SCALE GENOMIC DNA]</scope>
    <source>
        <strain evidence="8 9">03SUJ4</strain>
    </source>
</reference>
<dbReference type="InterPro" id="IPR050196">
    <property type="entry name" value="Cytochrome_P450_Monoox"/>
</dbReference>
<evidence type="ECO:0000256" key="5">
    <source>
        <dbReference type="ARBA" id="ARBA00023004"/>
    </source>
</evidence>
<dbReference type="Pfam" id="PF00067">
    <property type="entry name" value="p450"/>
    <property type="match status" value="1"/>
</dbReference>
<accession>A0ABW9KJ83</accession>
<keyword evidence="5 7" id="KW-0408">Iron</keyword>
<comment type="caution">
    <text evidence="8">The sequence shown here is derived from an EMBL/GenBank/DDBJ whole genome shotgun (WGS) entry which is preliminary data.</text>
</comment>
<name>A0ABW9KJ83_9BACT</name>
<evidence type="ECO:0000256" key="4">
    <source>
        <dbReference type="ARBA" id="ARBA00023002"/>
    </source>
</evidence>
<keyword evidence="4 7" id="KW-0560">Oxidoreductase</keyword>
<dbReference type="InterPro" id="IPR002401">
    <property type="entry name" value="Cyt_P450_E_grp-I"/>
</dbReference>
<dbReference type="PRINTS" id="PR00463">
    <property type="entry name" value="EP450I"/>
</dbReference>
<dbReference type="PROSITE" id="PS00086">
    <property type="entry name" value="CYTOCHROME_P450"/>
    <property type="match status" value="1"/>
</dbReference>
<dbReference type="EMBL" id="JBJYXY010000001">
    <property type="protein sequence ID" value="MFN2975859.1"/>
    <property type="molecule type" value="Genomic_DNA"/>
</dbReference>
<evidence type="ECO:0000256" key="3">
    <source>
        <dbReference type="ARBA" id="ARBA00022723"/>
    </source>
</evidence>
<dbReference type="InterPro" id="IPR017972">
    <property type="entry name" value="Cyt_P450_CS"/>
</dbReference>
<organism evidence="8 9">
    <name type="scientific">Terriglobus aquaticus</name>
    <dbReference type="NCBI Taxonomy" id="940139"/>
    <lineage>
        <taxon>Bacteria</taxon>
        <taxon>Pseudomonadati</taxon>
        <taxon>Acidobacteriota</taxon>
        <taxon>Terriglobia</taxon>
        <taxon>Terriglobales</taxon>
        <taxon>Acidobacteriaceae</taxon>
        <taxon>Terriglobus</taxon>
    </lineage>
</organism>
<dbReference type="InterPro" id="IPR036396">
    <property type="entry name" value="Cyt_P450_sf"/>
</dbReference>
<evidence type="ECO:0000313" key="9">
    <source>
        <dbReference type="Proteomes" id="UP001634747"/>
    </source>
</evidence>
<keyword evidence="9" id="KW-1185">Reference proteome</keyword>
<dbReference type="CDD" id="cd20620">
    <property type="entry name" value="CYP132-like"/>
    <property type="match status" value="1"/>
</dbReference>
<dbReference type="Proteomes" id="UP001634747">
    <property type="component" value="Unassembled WGS sequence"/>
</dbReference>
<keyword evidence="3 7" id="KW-0479">Metal-binding</keyword>
<dbReference type="SUPFAM" id="SSF48264">
    <property type="entry name" value="Cytochrome P450"/>
    <property type="match status" value="1"/>
</dbReference>
<keyword evidence="2 7" id="KW-0349">Heme</keyword>
<evidence type="ECO:0000313" key="8">
    <source>
        <dbReference type="EMBL" id="MFN2975859.1"/>
    </source>
</evidence>
<evidence type="ECO:0000256" key="7">
    <source>
        <dbReference type="RuleBase" id="RU000461"/>
    </source>
</evidence>
<evidence type="ECO:0000256" key="1">
    <source>
        <dbReference type="ARBA" id="ARBA00010617"/>
    </source>
</evidence>
<keyword evidence="6 7" id="KW-0503">Monooxygenase</keyword>
<dbReference type="PANTHER" id="PTHR24291">
    <property type="entry name" value="CYTOCHROME P450 FAMILY 4"/>
    <property type="match status" value="1"/>
</dbReference>
<evidence type="ECO:0000256" key="6">
    <source>
        <dbReference type="ARBA" id="ARBA00023033"/>
    </source>
</evidence>
<dbReference type="PRINTS" id="PR00385">
    <property type="entry name" value="P450"/>
</dbReference>
<proteinExistence type="inferred from homology"/>
<dbReference type="Gene3D" id="1.10.630.10">
    <property type="entry name" value="Cytochrome P450"/>
    <property type="match status" value="1"/>
</dbReference>
<protein>
    <submittedName>
        <fullName evidence="8">Cytochrome P450</fullName>
    </submittedName>
</protein>
<dbReference type="PANTHER" id="PTHR24291:SF50">
    <property type="entry name" value="BIFUNCTIONAL ALBAFLAVENONE MONOOXYGENASE_TERPENE SYNTHASE"/>
    <property type="match status" value="1"/>
</dbReference>
<evidence type="ECO:0000256" key="2">
    <source>
        <dbReference type="ARBA" id="ARBA00022617"/>
    </source>
</evidence>
<dbReference type="RefSeq" id="WP_263412632.1">
    <property type="nucleotide sequence ID" value="NZ_BAABBH010000001.1"/>
</dbReference>
<sequence>MGIAPEPNADTDRNTSWQAEAPDAAFTLRPAHEYTDGKGETWRIPPGLKRALPFYLHKPWARLGRPLRLFEYMARNLGPISHYRLFNIHVVYLNDPSFVREVLINQAGSFVRERTIKRLKILLGEGLLTSDDPTHKRSRRIAAPAFHRQRIAAYAETMVESARAARDRWHEGQEIDIAATMMSLSLEIVARTLFATEVDADVRAINDETNAIMAIYNYLIAFPNLEAVLHWPIPGVTRFRKARARLDRVINRIIADTRALGEAKLSERTDLLALLLLARDEDGSELSDAQLRDEVITIFLAGYETTANALTWTMYLLTLNPEADRRMHAELREVLGEGAEARLPTLNDYTRLRYTTMVLAEGMRLYPPAWAMGRMNTEPIEIGGYRLPPGTHWYLSQYVLQRSPELYPDPLRFEPLRHTEEEKAKRDKFAYFPFGGGSRQCIGEGFAWMEMVLVLATVAQRWRMELIPGQTVDVEEKITLRPRYPIRVRLRER</sequence>
<gene>
    <name evidence="8" type="ORF">ACK2TP_08800</name>
</gene>
<comment type="similarity">
    <text evidence="1 7">Belongs to the cytochrome P450 family.</text>
</comment>
<dbReference type="InterPro" id="IPR001128">
    <property type="entry name" value="Cyt_P450"/>
</dbReference>